<dbReference type="EMBL" id="JACHFY010000001">
    <property type="protein sequence ID" value="MBB5252494.1"/>
    <property type="molecule type" value="Genomic_DNA"/>
</dbReference>
<dbReference type="GeneID" id="42801098"/>
<accession>A0A650CHN4</accession>
<sequence length="280" mass="31463">MKGIYILGIVIILLIVIGALFYYENIKFDINVVPYSLTYESAYPGHFILKLEINTINYGILPMTVSASIILGVSLHANSSITGSLKQYTNTTSISVGPSSKSKSIVTFILPGNVQFISYIYIQASGYYNYHYTNQSTTELITQIDQMIENVYKIDGLPITTIMASTNISLIKSAQPLYYPVPYNITYFSNSTYYENIYLIMNPSNFNIKPGTYKIEVYTNNTKTYSTSIQIPYEYNELLLPIVTTPLLKYPNSSYLIKVNILIEGVSSYYVSATMIIGTS</sequence>
<feature type="transmembrane region" description="Helical" evidence="1">
    <location>
        <begin position="5"/>
        <end position="23"/>
    </location>
</feature>
<protein>
    <submittedName>
        <fullName evidence="3">Uncharacterized protein</fullName>
    </submittedName>
</protein>
<dbReference type="KEGG" id="soh:D1869_07590"/>
<keyword evidence="4" id="KW-1185">Reference proteome</keyword>
<dbReference type="Proteomes" id="UP000427373">
    <property type="component" value="Chromosome"/>
</dbReference>
<evidence type="ECO:0000313" key="5">
    <source>
        <dbReference type="Proteomes" id="UP000582213"/>
    </source>
</evidence>
<evidence type="ECO:0000313" key="2">
    <source>
        <dbReference type="EMBL" id="MBB5252494.1"/>
    </source>
</evidence>
<dbReference type="AlphaFoldDB" id="A0A650CHN4"/>
<proteinExistence type="predicted"/>
<dbReference type="EMBL" id="CP045484">
    <property type="protein sequence ID" value="QGR17057.1"/>
    <property type="molecule type" value="Genomic_DNA"/>
</dbReference>
<evidence type="ECO:0000313" key="3">
    <source>
        <dbReference type="EMBL" id="QGR17057.1"/>
    </source>
</evidence>
<organism evidence="3 4">
    <name type="scientific">Sulfurisphaera ohwakuensis</name>
    <dbReference type="NCBI Taxonomy" id="69656"/>
    <lineage>
        <taxon>Archaea</taxon>
        <taxon>Thermoproteota</taxon>
        <taxon>Thermoprotei</taxon>
        <taxon>Sulfolobales</taxon>
        <taxon>Sulfolobaceae</taxon>
        <taxon>Sulfurisphaera</taxon>
    </lineage>
</organism>
<reference evidence="3 4" key="1">
    <citation type="submission" date="2019-10" db="EMBL/GenBank/DDBJ databases">
        <title>Genome Sequences from Six Type Strain Members of the Archaeal Family Sulfolobaceae: Acidianus ambivalens, Acidianus infernus, Metallosphaera prunae, Stygiolobus azoricus, Sulfolobus metallicus, and Sulfurisphaera ohwakuensis.</title>
        <authorList>
            <person name="Counts J.A."/>
            <person name="Kelly R.M."/>
        </authorList>
    </citation>
    <scope>NUCLEOTIDE SEQUENCE [LARGE SCALE GENOMIC DNA]</scope>
    <source>
        <strain evidence="3 4">TA-1</strain>
    </source>
</reference>
<dbReference type="RefSeq" id="WP_156014576.1">
    <property type="nucleotide sequence ID" value="NZ_CP045484.1"/>
</dbReference>
<dbReference type="Proteomes" id="UP000582213">
    <property type="component" value="Unassembled WGS sequence"/>
</dbReference>
<dbReference type="OrthoDB" id="42669at2157"/>
<keyword evidence="1" id="KW-0812">Transmembrane</keyword>
<gene>
    <name evidence="3" type="ORF">D1869_07590</name>
    <name evidence="2" type="ORF">HNQ62_000212</name>
</gene>
<keyword evidence="1" id="KW-0472">Membrane</keyword>
<evidence type="ECO:0000256" key="1">
    <source>
        <dbReference type="SAM" id="Phobius"/>
    </source>
</evidence>
<keyword evidence="1" id="KW-1133">Transmembrane helix</keyword>
<reference evidence="2 5" key="2">
    <citation type="submission" date="2020-08" db="EMBL/GenBank/DDBJ databases">
        <title>Genomic Encyclopedia of Type Strains, Phase IV (KMG-IV): sequencing the most valuable type-strain genomes for metagenomic binning, comparative biology and taxonomic classification.</title>
        <authorList>
            <person name="Goeker M."/>
        </authorList>
    </citation>
    <scope>NUCLEOTIDE SEQUENCE [LARGE SCALE GENOMIC DNA]</scope>
    <source>
        <strain evidence="2 5">DSM 12421</strain>
    </source>
</reference>
<name>A0A650CHN4_SULOH</name>
<evidence type="ECO:0000313" key="4">
    <source>
        <dbReference type="Proteomes" id="UP000427373"/>
    </source>
</evidence>